<evidence type="ECO:0000256" key="4">
    <source>
        <dbReference type="PROSITE-ProRule" id="PRU00473"/>
    </source>
</evidence>
<organism evidence="6 7">
    <name type="scientific">Qipengyuania pelagi</name>
    <dbReference type="NCBI Taxonomy" id="994320"/>
    <lineage>
        <taxon>Bacteria</taxon>
        <taxon>Pseudomonadati</taxon>
        <taxon>Pseudomonadota</taxon>
        <taxon>Alphaproteobacteria</taxon>
        <taxon>Sphingomonadales</taxon>
        <taxon>Erythrobacteraceae</taxon>
        <taxon>Qipengyuania</taxon>
    </lineage>
</organism>
<dbReference type="PANTHER" id="PTHR30329">
    <property type="entry name" value="STATOR ELEMENT OF FLAGELLAR MOTOR COMPLEX"/>
    <property type="match status" value="1"/>
</dbReference>
<dbReference type="PANTHER" id="PTHR30329:SF21">
    <property type="entry name" value="LIPOPROTEIN YIAD-RELATED"/>
    <property type="match status" value="1"/>
</dbReference>
<evidence type="ECO:0000256" key="3">
    <source>
        <dbReference type="ARBA" id="ARBA00023237"/>
    </source>
</evidence>
<dbReference type="InterPro" id="IPR036737">
    <property type="entry name" value="OmpA-like_sf"/>
</dbReference>
<feature type="domain" description="OmpA-like" evidence="5">
    <location>
        <begin position="118"/>
        <end position="233"/>
    </location>
</feature>
<dbReference type="PRINTS" id="PR01021">
    <property type="entry name" value="OMPADOMAIN"/>
</dbReference>
<evidence type="ECO:0000256" key="1">
    <source>
        <dbReference type="ARBA" id="ARBA00004442"/>
    </source>
</evidence>
<keyword evidence="2 4" id="KW-0472">Membrane</keyword>
<dbReference type="InterPro" id="IPR006665">
    <property type="entry name" value="OmpA-like"/>
</dbReference>
<dbReference type="CDD" id="cd07185">
    <property type="entry name" value="OmpA_C-like"/>
    <property type="match status" value="1"/>
</dbReference>
<evidence type="ECO:0000313" key="7">
    <source>
        <dbReference type="Proteomes" id="UP000430272"/>
    </source>
</evidence>
<dbReference type="Gene3D" id="3.30.1330.60">
    <property type="entry name" value="OmpA-like domain"/>
    <property type="match status" value="1"/>
</dbReference>
<dbReference type="InterPro" id="IPR006664">
    <property type="entry name" value="OMP_bac"/>
</dbReference>
<keyword evidence="7" id="KW-1185">Reference proteome</keyword>
<dbReference type="Proteomes" id="UP000430272">
    <property type="component" value="Unassembled WGS sequence"/>
</dbReference>
<dbReference type="InterPro" id="IPR050330">
    <property type="entry name" value="Bact_OuterMem_StrucFunc"/>
</dbReference>
<evidence type="ECO:0000313" key="6">
    <source>
        <dbReference type="EMBL" id="MXO52782.1"/>
    </source>
</evidence>
<comment type="subcellular location">
    <subcellularLocation>
        <location evidence="1">Cell outer membrane</location>
    </subcellularLocation>
</comment>
<dbReference type="Pfam" id="PF00691">
    <property type="entry name" value="OmpA"/>
    <property type="match status" value="1"/>
</dbReference>
<dbReference type="GO" id="GO:0009279">
    <property type="term" value="C:cell outer membrane"/>
    <property type="evidence" value="ECO:0007669"/>
    <property type="project" value="UniProtKB-SubCell"/>
</dbReference>
<proteinExistence type="predicted"/>
<evidence type="ECO:0000256" key="2">
    <source>
        <dbReference type="ARBA" id="ARBA00023136"/>
    </source>
</evidence>
<dbReference type="AlphaFoldDB" id="A0A844Y6Y3"/>
<gene>
    <name evidence="6" type="ORF">GRI47_02020</name>
</gene>
<dbReference type="SUPFAM" id="SSF103088">
    <property type="entry name" value="OmpA-like"/>
    <property type="match status" value="1"/>
</dbReference>
<dbReference type="PROSITE" id="PS51123">
    <property type="entry name" value="OMPA_2"/>
    <property type="match status" value="1"/>
</dbReference>
<reference evidence="6 7" key="1">
    <citation type="submission" date="2019-12" db="EMBL/GenBank/DDBJ databases">
        <title>Genomic-based taxomic classification of the family Erythrobacteraceae.</title>
        <authorList>
            <person name="Xu L."/>
        </authorList>
    </citation>
    <scope>NUCLEOTIDE SEQUENCE [LARGE SCALE GENOMIC DNA]</scope>
    <source>
        <strain evidence="6 7">JCM 17468</strain>
    </source>
</reference>
<comment type="caution">
    <text evidence="6">The sequence shown here is derived from an EMBL/GenBank/DDBJ whole genome shotgun (WGS) entry which is preliminary data.</text>
</comment>
<protein>
    <submittedName>
        <fullName evidence="6">OmpA family protein</fullName>
    </submittedName>
</protein>
<sequence length="246" mass="25434">MSPRPLLAFGAGAALVIALGYVGGQRYGDQFLAAKTGEIEAAIASADGGPVTARLINPLGSAMRHPLLQNGESLPEATRARVAQAVAAVPGVGGVSWEDGSATAQASATQYTPLHCQEDVEGLLRSRSIRFEEGSAALDPASRVLLDEVADALRPCLGSIIAITGHTDNTGPEPGNLELSQERARTVREGLVARGIPRDGLRARGIGSQEPVEGLAPGDPANRRIEFSVIATEPLLPTPVDTPGAR</sequence>
<keyword evidence="3" id="KW-0998">Cell outer membrane</keyword>
<dbReference type="EMBL" id="WTYD01000001">
    <property type="protein sequence ID" value="MXO52782.1"/>
    <property type="molecule type" value="Genomic_DNA"/>
</dbReference>
<accession>A0A844Y6Y3</accession>
<dbReference type="RefSeq" id="WP_160659718.1">
    <property type="nucleotide sequence ID" value="NZ_BAABDV010000001.1"/>
</dbReference>
<evidence type="ECO:0000259" key="5">
    <source>
        <dbReference type="PROSITE" id="PS51123"/>
    </source>
</evidence>
<dbReference type="OrthoDB" id="9814546at2"/>
<name>A0A844Y6Y3_9SPHN</name>